<feature type="transmembrane region" description="Helical" evidence="1">
    <location>
        <begin position="55"/>
        <end position="78"/>
    </location>
</feature>
<evidence type="ECO:0000313" key="3">
    <source>
        <dbReference type="Proteomes" id="UP001299046"/>
    </source>
</evidence>
<keyword evidence="1" id="KW-0472">Membrane</keyword>
<proteinExistence type="predicted"/>
<keyword evidence="1" id="KW-1133">Transmembrane helix</keyword>
<keyword evidence="3" id="KW-1185">Reference proteome</keyword>
<accession>A0ABU5YQK3</accession>
<evidence type="ECO:0000256" key="1">
    <source>
        <dbReference type="SAM" id="Phobius"/>
    </source>
</evidence>
<sequence>MTTADPPSVRAWKMPFVWLRDSSFWREVMARTLSALITTGIGFVFARAVGLFPHISWWSIAKASVPFVVVLVIVAVVASMQRGLPPMQQNNLINGLNPLAGGAWWSQNFAEGMLEAEREHNKQTRDKRSRPQ</sequence>
<gene>
    <name evidence="2" type="ORF">KV112_21930</name>
</gene>
<keyword evidence="1" id="KW-0812">Transmembrane</keyword>
<dbReference type="RefSeq" id="WP_225400373.1">
    <property type="nucleotide sequence ID" value="NZ_JAYJJS010000026.1"/>
</dbReference>
<protein>
    <submittedName>
        <fullName evidence="2">Uncharacterized protein</fullName>
    </submittedName>
</protein>
<dbReference type="Proteomes" id="UP001299046">
    <property type="component" value="Unassembled WGS sequence"/>
</dbReference>
<organism evidence="2 3">
    <name type="scientific">[Mycobacterium] zoologicum</name>
    <dbReference type="NCBI Taxonomy" id="2872311"/>
    <lineage>
        <taxon>Bacteria</taxon>
        <taxon>Bacillati</taxon>
        <taxon>Actinomycetota</taxon>
        <taxon>Actinomycetes</taxon>
        <taxon>Mycobacteriales</taxon>
        <taxon>Mycobacteriaceae</taxon>
        <taxon>Mycolicibacter</taxon>
    </lineage>
</organism>
<reference evidence="2 3" key="1">
    <citation type="submission" date="2023-12" db="EMBL/GenBank/DDBJ databases">
        <title>Description of new species of Mycobacterium terrae complex isolated from sewage at the Sao Paulo Zoological Park Foundation in Brazil.</title>
        <authorList>
            <person name="Romagnoli C.L."/>
            <person name="Conceicao E.C."/>
            <person name="Machado E."/>
            <person name="Barreto L.B.P.F."/>
            <person name="Sharma A."/>
            <person name="Silva N.M."/>
            <person name="Marques L.E."/>
            <person name="Juliana M.A."/>
            <person name="Lourenco M.C.S."/>
            <person name="Digiampietri L.A."/>
            <person name="Suffys P.N."/>
            <person name="Viana-Niero C."/>
        </authorList>
    </citation>
    <scope>NUCLEOTIDE SEQUENCE [LARGE SCALE GENOMIC DNA]</scope>
    <source>
        <strain evidence="2 3">MYC123</strain>
    </source>
</reference>
<name>A0ABU5YQK3_9MYCO</name>
<feature type="transmembrane region" description="Helical" evidence="1">
    <location>
        <begin position="28"/>
        <end position="49"/>
    </location>
</feature>
<evidence type="ECO:0000313" key="2">
    <source>
        <dbReference type="EMBL" id="MEB3052355.1"/>
    </source>
</evidence>
<comment type="caution">
    <text evidence="2">The sequence shown here is derived from an EMBL/GenBank/DDBJ whole genome shotgun (WGS) entry which is preliminary data.</text>
</comment>
<dbReference type="EMBL" id="JAYJJT010000043">
    <property type="protein sequence ID" value="MEB3052355.1"/>
    <property type="molecule type" value="Genomic_DNA"/>
</dbReference>